<protein>
    <recommendedName>
        <fullName evidence="2">Ice-binding protein C-terminal domain-containing protein</fullName>
    </recommendedName>
</protein>
<dbReference type="Proteomes" id="UP000319852">
    <property type="component" value="Chromosome"/>
</dbReference>
<evidence type="ECO:0000313" key="3">
    <source>
        <dbReference type="EMBL" id="QDS99827.1"/>
    </source>
</evidence>
<reference evidence="3 4" key="1">
    <citation type="submission" date="2019-02" db="EMBL/GenBank/DDBJ databases">
        <title>Deep-cultivation of Planctomycetes and their phenomic and genomic characterization uncovers novel biology.</title>
        <authorList>
            <person name="Wiegand S."/>
            <person name="Jogler M."/>
            <person name="Boedeker C."/>
            <person name="Pinto D."/>
            <person name="Vollmers J."/>
            <person name="Rivas-Marin E."/>
            <person name="Kohn T."/>
            <person name="Peeters S.H."/>
            <person name="Heuer A."/>
            <person name="Rast P."/>
            <person name="Oberbeckmann S."/>
            <person name="Bunk B."/>
            <person name="Jeske O."/>
            <person name="Meyerdierks A."/>
            <person name="Storesund J.E."/>
            <person name="Kallscheuer N."/>
            <person name="Luecker S."/>
            <person name="Lage O.M."/>
            <person name="Pohl T."/>
            <person name="Merkel B.J."/>
            <person name="Hornburger P."/>
            <person name="Mueller R.-W."/>
            <person name="Bruemmer F."/>
            <person name="Labrenz M."/>
            <person name="Spormann A.M."/>
            <person name="Op den Camp H."/>
            <person name="Overmann J."/>
            <person name="Amann R."/>
            <person name="Jetten M.S.M."/>
            <person name="Mascher T."/>
            <person name="Medema M.H."/>
            <person name="Devos D.P."/>
            <person name="Kaster A.-K."/>
            <person name="Ovreas L."/>
            <person name="Rohde M."/>
            <person name="Galperin M.Y."/>
            <person name="Jogler C."/>
        </authorList>
    </citation>
    <scope>NUCLEOTIDE SEQUENCE [LARGE SCALE GENOMIC DNA]</scope>
    <source>
        <strain evidence="3 4">HG15A2</strain>
    </source>
</reference>
<dbReference type="EMBL" id="CP036263">
    <property type="protein sequence ID" value="QDS99827.1"/>
    <property type="molecule type" value="Genomic_DNA"/>
</dbReference>
<keyword evidence="4" id="KW-1185">Reference proteome</keyword>
<dbReference type="KEGG" id="amob:HG15A2_31580"/>
<evidence type="ECO:0000259" key="2">
    <source>
        <dbReference type="Pfam" id="PF07589"/>
    </source>
</evidence>
<feature type="domain" description="Ice-binding protein C-terminal" evidence="2">
    <location>
        <begin position="216"/>
        <end position="237"/>
    </location>
</feature>
<keyword evidence="1" id="KW-0732">Signal</keyword>
<proteinExistence type="predicted"/>
<dbReference type="RefSeq" id="WP_145060991.1">
    <property type="nucleotide sequence ID" value="NZ_CP036263.1"/>
</dbReference>
<evidence type="ECO:0000256" key="1">
    <source>
        <dbReference type="SAM" id="SignalP"/>
    </source>
</evidence>
<dbReference type="InterPro" id="IPR013424">
    <property type="entry name" value="Ice-binding_C"/>
</dbReference>
<accession>A0A517MYD3</accession>
<evidence type="ECO:0000313" key="4">
    <source>
        <dbReference type="Proteomes" id="UP000319852"/>
    </source>
</evidence>
<name>A0A517MYD3_9BACT</name>
<dbReference type="PROSITE" id="PS51257">
    <property type="entry name" value="PROKAR_LIPOPROTEIN"/>
    <property type="match status" value="1"/>
</dbReference>
<feature type="chain" id="PRO_5021714408" description="Ice-binding protein C-terminal domain-containing protein" evidence="1">
    <location>
        <begin position="24"/>
        <end position="239"/>
    </location>
</feature>
<gene>
    <name evidence="3" type="ORF">HG15A2_31580</name>
</gene>
<feature type="signal peptide" evidence="1">
    <location>
        <begin position="1"/>
        <end position="23"/>
    </location>
</feature>
<dbReference type="AlphaFoldDB" id="A0A517MYD3"/>
<sequence length="239" mass="24332" precursor="true">MIRTQWIFLTAFAALSCAVTAQASILSDGNFSAATTGTTTSNSSWQLIANNPDGTNRAAQFQTGFANAQNTGVGGPEAPGIGTGVWFRSFEGNQGGSGESLAQAVLTQSVFAPAAGDYTLDFVAGRELNFTARVFEVVLSTNTQSSMIDLLTAAIPDGNLGGAASPNPGGTPFSLTLPGISAGELFTVTAVMLDGEDSQIPGGQSGFLDGFSLTGVPEPASASLLALGLVGLMVRRRQS</sequence>
<dbReference type="OrthoDB" id="271515at2"/>
<dbReference type="Pfam" id="PF07589">
    <property type="entry name" value="PEP-CTERM"/>
    <property type="match status" value="1"/>
</dbReference>
<dbReference type="NCBIfam" id="TIGR02595">
    <property type="entry name" value="PEP_CTERM"/>
    <property type="match status" value="1"/>
</dbReference>
<organism evidence="3 4">
    <name type="scientific">Adhaeretor mobilis</name>
    <dbReference type="NCBI Taxonomy" id="1930276"/>
    <lineage>
        <taxon>Bacteria</taxon>
        <taxon>Pseudomonadati</taxon>
        <taxon>Planctomycetota</taxon>
        <taxon>Planctomycetia</taxon>
        <taxon>Pirellulales</taxon>
        <taxon>Lacipirellulaceae</taxon>
        <taxon>Adhaeretor</taxon>
    </lineage>
</organism>